<evidence type="ECO:0000313" key="1">
    <source>
        <dbReference type="EMBL" id="KAK9236804.1"/>
    </source>
</evidence>
<reference evidence="2" key="1">
    <citation type="journal article" date="2024" name="Front. Bioeng. Biotechnol.">
        <title>Genome-scale model development and genomic sequencing of the oleaginous clade Lipomyces.</title>
        <authorList>
            <person name="Czajka J.J."/>
            <person name="Han Y."/>
            <person name="Kim J."/>
            <person name="Mondo S.J."/>
            <person name="Hofstad B.A."/>
            <person name="Robles A."/>
            <person name="Haridas S."/>
            <person name="Riley R."/>
            <person name="LaButti K."/>
            <person name="Pangilinan J."/>
            <person name="Andreopoulos W."/>
            <person name="Lipzen A."/>
            <person name="Yan J."/>
            <person name="Wang M."/>
            <person name="Ng V."/>
            <person name="Grigoriev I.V."/>
            <person name="Spatafora J.W."/>
            <person name="Magnuson J.K."/>
            <person name="Baker S.E."/>
            <person name="Pomraning K.R."/>
        </authorList>
    </citation>
    <scope>NUCLEOTIDE SEQUENCE [LARGE SCALE GENOMIC DNA]</scope>
    <source>
        <strain evidence="2">CBS 7786</strain>
    </source>
</reference>
<dbReference type="EMBL" id="MU971380">
    <property type="protein sequence ID" value="KAK9236804.1"/>
    <property type="molecule type" value="Genomic_DNA"/>
</dbReference>
<protein>
    <submittedName>
        <fullName evidence="1">Uncharacterized protein</fullName>
    </submittedName>
</protein>
<gene>
    <name evidence="1" type="ORF">V1525DRAFT_451057</name>
</gene>
<proteinExistence type="predicted"/>
<sequence length="494" mass="55416">MSTYYPYRSQSPPPSSSQQPPYPTHWPPLRSTSVYTPQVNQAAAMPLSAKYGRSSYDDRGGYAADARAERGAYAPERYQERQSYNDRRRSHEDRRSALYYDRNDHYIPQQYNPSVPSSSSSRPPYQYDGAPPEPYSRTRESFAGYKPSEPWSTGPSHHGSSSYSRGHYSSAYSRRDDRSYVPPAPSPYPPVSSDVPSSGQRYSSSRNDPLWSRNRQRSISPDRRSHYPSELDYNPTTSSYRPDEPQRSVAASMRQYQPVSSTPANYNPSNDGPIAYAPLTYAVPGPTREIRSEEFTNDKPLPIYPFRPPQEIDPPLGATFSDSMSMKSGQTRRHTENDMKIRDPALVIVERQSQMRHGHPRLTRNPDDPLDDLPLPPQSGATSGATPGGGRRKDRIKSDLIQPRAQDDPLSIERILKRMRDGELEADEQQQQNGSAKKLHIDVAAGSDERSGLDRSGQQLESSEAGTSSTSQGLLQIVEDTLAQIRSGQRKSEP</sequence>
<name>A0ACC3T062_LIPKO</name>
<accession>A0ACC3T062</accession>
<organism evidence="1 2">
    <name type="scientific">Lipomyces kononenkoae</name>
    <name type="common">Yeast</name>
    <dbReference type="NCBI Taxonomy" id="34357"/>
    <lineage>
        <taxon>Eukaryota</taxon>
        <taxon>Fungi</taxon>
        <taxon>Dikarya</taxon>
        <taxon>Ascomycota</taxon>
        <taxon>Saccharomycotina</taxon>
        <taxon>Lipomycetes</taxon>
        <taxon>Lipomycetales</taxon>
        <taxon>Lipomycetaceae</taxon>
        <taxon>Lipomyces</taxon>
    </lineage>
</organism>
<comment type="caution">
    <text evidence="1">The sequence shown here is derived from an EMBL/GenBank/DDBJ whole genome shotgun (WGS) entry which is preliminary data.</text>
</comment>
<dbReference type="Proteomes" id="UP001433508">
    <property type="component" value="Unassembled WGS sequence"/>
</dbReference>
<evidence type="ECO:0000313" key="2">
    <source>
        <dbReference type="Proteomes" id="UP001433508"/>
    </source>
</evidence>
<keyword evidence="2" id="KW-1185">Reference proteome</keyword>